<dbReference type="AlphaFoldDB" id="A0A0A9AER4"/>
<accession>A0A0A9AER4</accession>
<keyword evidence="1" id="KW-0472">Membrane</keyword>
<reference evidence="2" key="1">
    <citation type="submission" date="2014-09" db="EMBL/GenBank/DDBJ databases">
        <authorList>
            <person name="Magalhaes I.L.F."/>
            <person name="Oliveira U."/>
            <person name="Santos F.R."/>
            <person name="Vidigal T.H.D.A."/>
            <person name="Brescovit A.D."/>
            <person name="Santos A.J."/>
        </authorList>
    </citation>
    <scope>NUCLEOTIDE SEQUENCE</scope>
    <source>
        <tissue evidence="2">Shoot tissue taken approximately 20 cm above the soil surface</tissue>
    </source>
</reference>
<keyword evidence="1" id="KW-0812">Transmembrane</keyword>
<name>A0A0A9AER4_ARUDO</name>
<evidence type="ECO:0000313" key="2">
    <source>
        <dbReference type="EMBL" id="JAD50124.1"/>
    </source>
</evidence>
<feature type="transmembrane region" description="Helical" evidence="1">
    <location>
        <begin position="6"/>
        <end position="24"/>
    </location>
</feature>
<reference evidence="2" key="2">
    <citation type="journal article" date="2015" name="Data Brief">
        <title>Shoot transcriptome of the giant reed, Arundo donax.</title>
        <authorList>
            <person name="Barrero R.A."/>
            <person name="Guerrero F.D."/>
            <person name="Moolhuijzen P."/>
            <person name="Goolsby J.A."/>
            <person name="Tidwell J."/>
            <person name="Bellgard S.E."/>
            <person name="Bellgard M.I."/>
        </authorList>
    </citation>
    <scope>NUCLEOTIDE SEQUENCE</scope>
    <source>
        <tissue evidence="2">Shoot tissue taken approximately 20 cm above the soil surface</tissue>
    </source>
</reference>
<proteinExistence type="predicted"/>
<sequence>MTVINLLTPATVLLIGLIVSIQLTEDCYMLESKGEFPVCKTCCDST</sequence>
<keyword evidence="1" id="KW-1133">Transmembrane helix</keyword>
<protein>
    <submittedName>
        <fullName evidence="2">Uncharacterized protein</fullName>
    </submittedName>
</protein>
<evidence type="ECO:0000256" key="1">
    <source>
        <dbReference type="SAM" id="Phobius"/>
    </source>
</evidence>
<organism evidence="2">
    <name type="scientific">Arundo donax</name>
    <name type="common">Giant reed</name>
    <name type="synonym">Donax arundinaceus</name>
    <dbReference type="NCBI Taxonomy" id="35708"/>
    <lineage>
        <taxon>Eukaryota</taxon>
        <taxon>Viridiplantae</taxon>
        <taxon>Streptophyta</taxon>
        <taxon>Embryophyta</taxon>
        <taxon>Tracheophyta</taxon>
        <taxon>Spermatophyta</taxon>
        <taxon>Magnoliopsida</taxon>
        <taxon>Liliopsida</taxon>
        <taxon>Poales</taxon>
        <taxon>Poaceae</taxon>
        <taxon>PACMAD clade</taxon>
        <taxon>Arundinoideae</taxon>
        <taxon>Arundineae</taxon>
        <taxon>Arundo</taxon>
    </lineage>
</organism>
<dbReference type="EMBL" id="GBRH01247771">
    <property type="protein sequence ID" value="JAD50124.1"/>
    <property type="molecule type" value="Transcribed_RNA"/>
</dbReference>